<feature type="signal peptide" evidence="1">
    <location>
        <begin position="1"/>
        <end position="20"/>
    </location>
</feature>
<dbReference type="Proteomes" id="UP000093510">
    <property type="component" value="Unassembled WGS sequence"/>
</dbReference>
<feature type="chain" id="PRO_5008625414" description="Transporter" evidence="1">
    <location>
        <begin position="21"/>
        <end position="323"/>
    </location>
</feature>
<keyword evidence="1" id="KW-0732">Signal</keyword>
<protein>
    <recommendedName>
        <fullName evidence="4">Transporter</fullName>
    </recommendedName>
</protein>
<accession>A0A1B9E816</accession>
<proteinExistence type="predicted"/>
<dbReference type="OrthoDB" id="1405967at2"/>
<sequence length="323" mass="35924">MKNPIILCLFALLSFQISSAAVVKDSIFRFSFQKMQLESALRMDCDACGCSASGGSMGFSSMLNKNFVGVRYFNQSYSSRDGIFANSPWIAEDFNTTQIWGKIPVTNKIKVAALIPYHFHNRALTAGTEKISGLGDMTLMATYLVYQTQKDSTLLDHNLQIGGGLKMPTGKFSEANNRGTVNQSFQLGTGSWDYLLLAEYVVKKKKLGLNTMVNYNLKTENEKKYQFGNQLNYSSTLFYLFTAQNIQVVPQFGVAGEVYETNKQHGQKVHDTAGDVLFSKFGLEIGKDKFSLGLNGMLPLSQNLSNGNMEANSRWSVHLNYSL</sequence>
<evidence type="ECO:0000313" key="3">
    <source>
        <dbReference type="Proteomes" id="UP000093510"/>
    </source>
</evidence>
<dbReference type="STRING" id="1763534.GCA_001831475_00052"/>
<dbReference type="EMBL" id="LVEP01000013">
    <property type="protein sequence ID" value="OCB78082.1"/>
    <property type="molecule type" value="Genomic_DNA"/>
</dbReference>
<gene>
    <name evidence="2" type="ORF">LPBF_03815</name>
</gene>
<dbReference type="AlphaFoldDB" id="A0A1B9E816"/>
<keyword evidence="3" id="KW-1185">Reference proteome</keyword>
<evidence type="ECO:0000313" key="2">
    <source>
        <dbReference type="EMBL" id="OCB78082.1"/>
    </source>
</evidence>
<comment type="caution">
    <text evidence="2">The sequence shown here is derived from an EMBL/GenBank/DDBJ whole genome shotgun (WGS) entry which is preliminary data.</text>
</comment>
<dbReference type="RefSeq" id="WP_066332652.1">
    <property type="nucleotide sequence ID" value="NZ_CP017688.1"/>
</dbReference>
<evidence type="ECO:0008006" key="4">
    <source>
        <dbReference type="Google" id="ProtNLM"/>
    </source>
</evidence>
<evidence type="ECO:0000256" key="1">
    <source>
        <dbReference type="SAM" id="SignalP"/>
    </source>
</evidence>
<name>A0A1B9E816_9FLAO</name>
<organism evidence="2 3">
    <name type="scientific">Flavobacterium crassostreae</name>
    <dbReference type="NCBI Taxonomy" id="1763534"/>
    <lineage>
        <taxon>Bacteria</taxon>
        <taxon>Pseudomonadati</taxon>
        <taxon>Bacteroidota</taxon>
        <taxon>Flavobacteriia</taxon>
        <taxon>Flavobacteriales</taxon>
        <taxon>Flavobacteriaceae</taxon>
        <taxon>Flavobacterium</taxon>
    </lineage>
</organism>
<reference evidence="2 3" key="1">
    <citation type="submission" date="2016-03" db="EMBL/GenBank/DDBJ databases">
        <authorList>
            <person name="Ploux O."/>
        </authorList>
    </citation>
    <scope>NUCLEOTIDE SEQUENCE [LARGE SCALE GENOMIC DNA]</scope>
    <source>
        <strain evidence="2 3">LPB0076</strain>
    </source>
</reference>